<evidence type="ECO:0000313" key="1">
    <source>
        <dbReference type="EMBL" id="PWY57076.1"/>
    </source>
</evidence>
<evidence type="ECO:0000313" key="2">
    <source>
        <dbReference type="Proteomes" id="UP000247152"/>
    </source>
</evidence>
<proteinExistence type="predicted"/>
<sequence>MAVISGGHKVREDYRLFVDTRVLAHEVVATHDSFTITAISKRSTLYMEVDITKLVLLLTTATQKDWSKIIKLHPNVKLRLHDYAKQIILIRRTHYILQDEVYLVVVQEDVRDLSARLDELPVF</sequence>
<comment type="caution">
    <text evidence="1">The sequence shown here is derived from an EMBL/GenBank/DDBJ whole genome shotgun (WGS) entry which is preliminary data.</text>
</comment>
<dbReference type="RefSeq" id="WP_110141600.1">
    <property type="nucleotide sequence ID" value="NZ_QHJG01000004.1"/>
</dbReference>
<dbReference type="Proteomes" id="UP000247152">
    <property type="component" value="Unassembled WGS sequence"/>
</dbReference>
<protein>
    <submittedName>
        <fullName evidence="1">Uncharacterized protein</fullName>
    </submittedName>
</protein>
<reference evidence="1 2" key="1">
    <citation type="submission" date="2018-05" db="EMBL/GenBank/DDBJ databases">
        <title>Legionella qingyii sp.nov., whole genome shotgun sequence.</title>
        <authorList>
            <person name="Wu H."/>
            <person name="Zhu Q."/>
            <person name="Hu C."/>
        </authorList>
    </citation>
    <scope>NUCLEOTIDE SEQUENCE [LARGE SCALE GENOMIC DNA]</scope>
    <source>
        <strain evidence="1 2">HEB18</strain>
    </source>
</reference>
<accession>A0A317U841</accession>
<name>A0A317U841_9GAMM</name>
<organism evidence="1 2">
    <name type="scientific">Legionella qingyii</name>
    <dbReference type="NCBI Taxonomy" id="2184757"/>
    <lineage>
        <taxon>Bacteria</taxon>
        <taxon>Pseudomonadati</taxon>
        <taxon>Pseudomonadota</taxon>
        <taxon>Gammaproteobacteria</taxon>
        <taxon>Legionellales</taxon>
        <taxon>Legionellaceae</taxon>
        <taxon>Legionella</taxon>
    </lineage>
</organism>
<gene>
    <name evidence="1" type="ORF">DGG96_03565</name>
</gene>
<dbReference type="AlphaFoldDB" id="A0A317U841"/>
<dbReference type="EMBL" id="QHJG01000004">
    <property type="protein sequence ID" value="PWY57076.1"/>
    <property type="molecule type" value="Genomic_DNA"/>
</dbReference>